<comment type="caution">
    <text evidence="4">Lacks conserved residue(s) required for the propagation of feature annotation.</text>
</comment>
<feature type="active site" description="Proton acceptor" evidence="4">
    <location>
        <position position="103"/>
    </location>
</feature>
<name>C6V3P7_NEORI</name>
<comment type="function">
    <text evidence="4">Catalyzes the base-exchange of a guanine (G) residue with the queuine precursor 7-aminomethyl-7-deazaguanine (PreQ1) at position 34 (anticodon wobble position) in tRNAs with GU(N) anticodons (tRNA-Asp, -Asn, -His and -Tyr). Catalysis occurs through a double-displacement mechanism. The nucleophile active site attacks the C1' of nucleotide 34 to detach the guanine base from the RNA, forming a covalent enzyme-RNA intermediate. The proton acceptor active site deprotonates the incoming PreQ1, allowing a nucleophilic attack on the C1' of the ribose to form the product. After dissociation, two additional enzymatic reactions on the tRNA convert PreQ1 to queuine (Q), resulting in the hypermodified nucleoside queuosine (7-(((4,5-cis-dihydroxy-2-cyclopenten-1-yl)amino)methyl)-7-deazaguanosine).</text>
</comment>
<evidence type="ECO:0000256" key="3">
    <source>
        <dbReference type="ARBA" id="ARBA00022694"/>
    </source>
</evidence>
<evidence type="ECO:0000313" key="7">
    <source>
        <dbReference type="Proteomes" id="UP000001627"/>
    </source>
</evidence>
<feature type="binding site" evidence="4">
    <location>
        <position position="348"/>
    </location>
    <ligand>
        <name>Zn(2+)</name>
        <dbReference type="ChEBI" id="CHEBI:29105"/>
    </ligand>
</feature>
<feature type="binding site" evidence="4">
    <location>
        <position position="178"/>
    </location>
    <ligand>
        <name>substrate</name>
    </ligand>
</feature>
<protein>
    <recommendedName>
        <fullName evidence="4">Queuine tRNA-ribosyltransferase</fullName>
        <ecNumber evidence="4">2.4.2.29</ecNumber>
    </recommendedName>
    <alternativeName>
        <fullName evidence="4">Guanine insertion enzyme</fullName>
    </alternativeName>
    <alternativeName>
        <fullName evidence="4">tRNA-guanine transglycosylase</fullName>
    </alternativeName>
</protein>
<keyword evidence="4" id="KW-0479">Metal-binding</keyword>
<dbReference type="STRING" id="434131.NRI_0015"/>
<dbReference type="Gene3D" id="3.20.20.105">
    <property type="entry name" value="Queuine tRNA-ribosyltransferase-like"/>
    <property type="match status" value="1"/>
</dbReference>
<dbReference type="PANTHER" id="PTHR46499:SF1">
    <property type="entry name" value="QUEUINE TRNA-RIBOSYLTRANSFERASE"/>
    <property type="match status" value="1"/>
</dbReference>
<dbReference type="InterPro" id="IPR050076">
    <property type="entry name" value="ArchSynthase1/Queuine_TRR"/>
</dbReference>
<dbReference type="UniPathway" id="UPA00392"/>
<dbReference type="InterPro" id="IPR036511">
    <property type="entry name" value="TGT-like_sf"/>
</dbReference>
<dbReference type="GO" id="GO:0008616">
    <property type="term" value="P:tRNA queuosine(34) biosynthetic process"/>
    <property type="evidence" value="ECO:0007669"/>
    <property type="project" value="UniProtKB-UniRule"/>
</dbReference>
<keyword evidence="7" id="KW-1185">Reference proteome</keyword>
<dbReference type="NCBIfam" id="TIGR00430">
    <property type="entry name" value="Q_tRNA_tgt"/>
    <property type="match status" value="1"/>
</dbReference>
<accession>C6V3P7</accession>
<dbReference type="InterPro" id="IPR004803">
    <property type="entry name" value="TGT"/>
</dbReference>
<evidence type="ECO:0000313" key="6">
    <source>
        <dbReference type="EMBL" id="ACT69014.1"/>
    </source>
</evidence>
<feature type="region of interest" description="RNA binding" evidence="4">
    <location>
        <begin position="280"/>
        <end position="286"/>
    </location>
</feature>
<keyword evidence="3 4" id="KW-0819">tRNA processing</keyword>
<feature type="binding site" evidence="4">
    <location>
        <position position="346"/>
    </location>
    <ligand>
        <name>Zn(2+)</name>
        <dbReference type="ChEBI" id="CHEBI:29105"/>
    </ligand>
</feature>
<dbReference type="GO" id="GO:0005737">
    <property type="term" value="C:cytoplasm"/>
    <property type="evidence" value="ECO:0007669"/>
    <property type="project" value="TreeGrafter"/>
</dbReference>
<dbReference type="PANTHER" id="PTHR46499">
    <property type="entry name" value="QUEUINE TRNA-RIBOSYLTRANSFERASE"/>
    <property type="match status" value="1"/>
</dbReference>
<dbReference type="eggNOG" id="COG0343">
    <property type="taxonomic scope" value="Bacteria"/>
</dbReference>
<sequence length="408" mass="46317">MSTQDKMHESEVFPRFNYLKNGKNRSRTGRIITKHGVIHTPAFIFCATRAAIKGLEIHQVKEAGSQVILSNTYHLMLKPGGEHIEKAGGIQKFIGWNGPMLTDSGGFQAFSLNTKDETNVQELKRKYSRTFNSSGIVAISEEGITCKSYYDGAKFFLSPEKSMDVQIKLGADLIVVLDECTKFSLDREYNKEALERNERWADRSLLYAEKNRKAWQGVYGIIHGGTFEDLRKESVEFNNSREFFGNAIGGSLGRTKEEMKEVVEMSITNLNRERPVHLLGVGGLSDIFMGVSMGVDTFDCVHPTRIARHGGALIKYSSYPGNNSREYINLRNNIFKSSDSPIDESCDCKICETYSCGYLNYLLSVKENIAFNMITYHNIYFINKLMERIRHTIEEESDLEELKKLYCG</sequence>
<dbReference type="KEGG" id="nri:NRI_0015"/>
<feature type="binding site" evidence="4">
    <location>
        <position position="351"/>
    </location>
    <ligand>
        <name>Zn(2+)</name>
        <dbReference type="ChEBI" id="CHEBI:29105"/>
    </ligand>
</feature>
<organism evidence="6 7">
    <name type="scientific">Neorickettsia risticii (strain Illinois)</name>
    <dbReference type="NCBI Taxonomy" id="434131"/>
    <lineage>
        <taxon>Bacteria</taxon>
        <taxon>Pseudomonadati</taxon>
        <taxon>Pseudomonadota</taxon>
        <taxon>Alphaproteobacteria</taxon>
        <taxon>Rickettsiales</taxon>
        <taxon>Anaplasmataceae</taxon>
        <taxon>Neorickettsia</taxon>
    </lineage>
</organism>
<feature type="binding site" evidence="4">
    <location>
        <position position="250"/>
    </location>
    <ligand>
        <name>substrate</name>
    </ligand>
</feature>
<dbReference type="EMBL" id="CP001431">
    <property type="protein sequence ID" value="ACT69014.1"/>
    <property type="molecule type" value="Genomic_DNA"/>
</dbReference>
<comment type="catalytic activity">
    <reaction evidence="4">
        <text>7-aminomethyl-7-carbaguanine + guanosine(34) in tRNA = 7-aminomethyl-7-carbaguanosine(34) in tRNA + guanine</text>
        <dbReference type="Rhea" id="RHEA:24104"/>
        <dbReference type="Rhea" id="RHEA-COMP:10341"/>
        <dbReference type="Rhea" id="RHEA-COMP:10342"/>
        <dbReference type="ChEBI" id="CHEBI:16235"/>
        <dbReference type="ChEBI" id="CHEBI:58703"/>
        <dbReference type="ChEBI" id="CHEBI:74269"/>
        <dbReference type="ChEBI" id="CHEBI:82833"/>
        <dbReference type="EC" id="2.4.2.29"/>
    </reaction>
</comment>
<dbReference type="GO" id="GO:0008479">
    <property type="term" value="F:tRNA-guanosine(34) queuine transglycosylase activity"/>
    <property type="evidence" value="ECO:0007669"/>
    <property type="project" value="UniProtKB-UniRule"/>
</dbReference>
<comment type="cofactor">
    <cofactor evidence="4">
        <name>Zn(2+)</name>
        <dbReference type="ChEBI" id="CHEBI:29105"/>
    </cofactor>
    <text evidence="4">Binds 1 zinc ion per subunit.</text>
</comment>
<feature type="domain" description="tRNA-guanine(15) transglycosylase-like" evidence="5">
    <location>
        <begin position="26"/>
        <end position="404"/>
    </location>
</feature>
<evidence type="ECO:0000259" key="5">
    <source>
        <dbReference type="Pfam" id="PF01702"/>
    </source>
</evidence>
<dbReference type="SUPFAM" id="SSF51713">
    <property type="entry name" value="tRNA-guanine transglycosylase"/>
    <property type="match status" value="1"/>
</dbReference>
<dbReference type="Proteomes" id="UP000001627">
    <property type="component" value="Chromosome"/>
</dbReference>
<feature type="active site" description="Nucleophile" evidence="4">
    <location>
        <position position="299"/>
    </location>
</feature>
<keyword evidence="1 4" id="KW-0328">Glycosyltransferase</keyword>
<evidence type="ECO:0000256" key="2">
    <source>
        <dbReference type="ARBA" id="ARBA00022679"/>
    </source>
</evidence>
<keyword evidence="4" id="KW-0862">Zinc</keyword>
<dbReference type="EC" id="2.4.2.29" evidence="4"/>
<gene>
    <name evidence="4 6" type="primary">tgt</name>
    <name evidence="6" type="ordered locus">NRI_0015</name>
</gene>
<dbReference type="AlphaFoldDB" id="C6V3P7"/>
<keyword evidence="2 4" id="KW-0808">Transferase</keyword>
<proteinExistence type="inferred from homology"/>
<feature type="binding site" evidence="4">
    <location>
        <position position="377"/>
    </location>
    <ligand>
        <name>Zn(2+)</name>
        <dbReference type="ChEBI" id="CHEBI:29105"/>
    </ligand>
</feature>
<dbReference type="GO" id="GO:0046872">
    <property type="term" value="F:metal ion binding"/>
    <property type="evidence" value="ECO:0007669"/>
    <property type="project" value="UniProtKB-KW"/>
</dbReference>
<comment type="pathway">
    <text evidence="4">tRNA modification; tRNA-queuosine biosynthesis.</text>
</comment>
<dbReference type="HAMAP" id="MF_00168">
    <property type="entry name" value="Q_tRNA_Tgt"/>
    <property type="match status" value="1"/>
</dbReference>
<feature type="binding site" evidence="4">
    <location>
        <begin position="103"/>
        <end position="107"/>
    </location>
    <ligand>
        <name>substrate</name>
    </ligand>
</feature>
<keyword evidence="4" id="KW-0671">Queuosine biosynthesis</keyword>
<dbReference type="HOGENOM" id="CLU_022060_0_2_5"/>
<feature type="region of interest" description="RNA binding; important for wobble base 34 recognition" evidence="4">
    <location>
        <begin position="304"/>
        <end position="308"/>
    </location>
</feature>
<comment type="similarity">
    <text evidence="4">Belongs to the queuine tRNA-ribosyltransferase family.</text>
</comment>
<reference evidence="6 7" key="1">
    <citation type="journal article" date="2009" name="Nucleic Acids Res.">
        <title>Analysis of complete genome sequence of Neorickettsia risticii: causative agent of Potomac horse fever.</title>
        <authorList>
            <person name="Lin M."/>
            <person name="Zhang C."/>
            <person name="Gibson K."/>
            <person name="Rikihisa Y."/>
        </authorList>
    </citation>
    <scope>NUCLEOTIDE SEQUENCE [LARGE SCALE GENOMIC DNA]</scope>
    <source>
        <strain evidence="6 7">Illinois</strain>
    </source>
</reference>
<dbReference type="NCBIfam" id="TIGR00449">
    <property type="entry name" value="tgt_general"/>
    <property type="match status" value="1"/>
</dbReference>
<dbReference type="InterPro" id="IPR002616">
    <property type="entry name" value="tRNA_ribo_trans-like"/>
</dbReference>
<comment type="subunit">
    <text evidence="4">Homodimer. Within each dimer, one monomer is responsible for RNA recognition and catalysis, while the other monomer binds to the replacement base PreQ1.</text>
</comment>
<evidence type="ECO:0000256" key="1">
    <source>
        <dbReference type="ARBA" id="ARBA00022676"/>
    </source>
</evidence>
<evidence type="ECO:0000256" key="4">
    <source>
        <dbReference type="HAMAP-Rule" id="MF_00168"/>
    </source>
</evidence>
<dbReference type="Pfam" id="PF01702">
    <property type="entry name" value="TGT"/>
    <property type="match status" value="1"/>
</dbReference>